<gene>
    <name evidence="1" type="ORF">G2W53_013702</name>
</gene>
<sequence length="19" mass="2272">MAKSKTDTELWKTQRTFEA</sequence>
<keyword evidence="2" id="KW-1185">Reference proteome</keyword>
<accession>A0A834U059</accession>
<dbReference type="Proteomes" id="UP000634136">
    <property type="component" value="Unassembled WGS sequence"/>
</dbReference>
<protein>
    <submittedName>
        <fullName evidence="1">Uncharacterized protein</fullName>
    </submittedName>
</protein>
<name>A0A834U059_9FABA</name>
<dbReference type="AlphaFoldDB" id="A0A834U059"/>
<dbReference type="EMBL" id="JAAIUW010000005">
    <property type="protein sequence ID" value="KAF7831369.1"/>
    <property type="molecule type" value="Genomic_DNA"/>
</dbReference>
<reference evidence="1" key="1">
    <citation type="submission" date="2020-09" db="EMBL/GenBank/DDBJ databases">
        <title>Genome-Enabled Discovery of Anthraquinone Biosynthesis in Senna tora.</title>
        <authorList>
            <person name="Kang S.-H."/>
            <person name="Pandey R.P."/>
            <person name="Lee C.-M."/>
            <person name="Sim J.-S."/>
            <person name="Jeong J.-T."/>
            <person name="Choi B.-S."/>
            <person name="Jung M."/>
            <person name="Ginzburg D."/>
            <person name="Zhao K."/>
            <person name="Won S.Y."/>
            <person name="Oh T.-J."/>
            <person name="Yu Y."/>
            <person name="Kim N.-H."/>
            <person name="Lee O.R."/>
            <person name="Lee T.-H."/>
            <person name="Bashyal P."/>
            <person name="Kim T.-S."/>
            <person name="Lee W.-H."/>
            <person name="Kawkins C."/>
            <person name="Kim C.-K."/>
            <person name="Kim J.S."/>
            <person name="Ahn B.O."/>
            <person name="Rhee S.Y."/>
            <person name="Sohng J.K."/>
        </authorList>
    </citation>
    <scope>NUCLEOTIDE SEQUENCE</scope>
    <source>
        <tissue evidence="1">Leaf</tissue>
    </source>
</reference>
<proteinExistence type="predicted"/>
<organism evidence="1 2">
    <name type="scientific">Senna tora</name>
    <dbReference type="NCBI Taxonomy" id="362788"/>
    <lineage>
        <taxon>Eukaryota</taxon>
        <taxon>Viridiplantae</taxon>
        <taxon>Streptophyta</taxon>
        <taxon>Embryophyta</taxon>
        <taxon>Tracheophyta</taxon>
        <taxon>Spermatophyta</taxon>
        <taxon>Magnoliopsida</taxon>
        <taxon>eudicotyledons</taxon>
        <taxon>Gunneridae</taxon>
        <taxon>Pentapetalae</taxon>
        <taxon>rosids</taxon>
        <taxon>fabids</taxon>
        <taxon>Fabales</taxon>
        <taxon>Fabaceae</taxon>
        <taxon>Caesalpinioideae</taxon>
        <taxon>Cassia clade</taxon>
        <taxon>Senna</taxon>
    </lineage>
</organism>
<evidence type="ECO:0000313" key="1">
    <source>
        <dbReference type="EMBL" id="KAF7831369.1"/>
    </source>
</evidence>
<comment type="caution">
    <text evidence="1">The sequence shown here is derived from an EMBL/GenBank/DDBJ whole genome shotgun (WGS) entry which is preliminary data.</text>
</comment>
<evidence type="ECO:0000313" key="2">
    <source>
        <dbReference type="Proteomes" id="UP000634136"/>
    </source>
</evidence>